<keyword evidence="3" id="KW-1185">Reference proteome</keyword>
<sequence length="137" mass="14911">MPWIRKPVDKKLVTAAKRARAAEEVAHIDYLRAVQNAVGQMNQTQLAEELGVSQSSVSQVLRSAKRLPSPRAGCCSGSPDEAVKRFVAGGLSRKELAGELKRWVTLGADVRAALERACAEQAISEHLRKGLEEEAIH</sequence>
<gene>
    <name evidence="2" type="ORF">CYJ19_04260</name>
</gene>
<dbReference type="RefSeq" id="WP_024330919.1">
    <property type="nucleotide sequence ID" value="NZ_JASOXK010000002.1"/>
</dbReference>
<feature type="domain" description="HTH cro/C1-type" evidence="1">
    <location>
        <begin position="41"/>
        <end position="70"/>
    </location>
</feature>
<dbReference type="InterPro" id="IPR001387">
    <property type="entry name" value="Cro/C1-type_HTH"/>
</dbReference>
<evidence type="ECO:0000313" key="2">
    <source>
        <dbReference type="EMBL" id="PKY72859.1"/>
    </source>
</evidence>
<dbReference type="GeneID" id="35867721"/>
<protein>
    <submittedName>
        <fullName evidence="2">Transcriptional regulator</fullName>
    </submittedName>
</protein>
<dbReference type="Proteomes" id="UP000235122">
    <property type="component" value="Unassembled WGS sequence"/>
</dbReference>
<reference evidence="2 3" key="1">
    <citation type="submission" date="2017-12" db="EMBL/GenBank/DDBJ databases">
        <title>Phylogenetic diversity of female urinary microbiome.</title>
        <authorList>
            <person name="Thomas-White K."/>
            <person name="Wolfe A.J."/>
        </authorList>
    </citation>
    <scope>NUCLEOTIDE SEQUENCE [LARGE SCALE GENOMIC DNA]</scope>
    <source>
        <strain evidence="2 3">UMB0402</strain>
    </source>
</reference>
<dbReference type="Pfam" id="PF01381">
    <property type="entry name" value="HTH_3"/>
    <property type="match status" value="1"/>
</dbReference>
<comment type="caution">
    <text evidence="2">The sequence shown here is derived from an EMBL/GenBank/DDBJ whole genome shotgun (WGS) entry which is preliminary data.</text>
</comment>
<evidence type="ECO:0000259" key="1">
    <source>
        <dbReference type="Pfam" id="PF01381"/>
    </source>
</evidence>
<evidence type="ECO:0000313" key="3">
    <source>
        <dbReference type="Proteomes" id="UP000235122"/>
    </source>
</evidence>
<dbReference type="AlphaFoldDB" id="A0A2I1IP20"/>
<dbReference type="CDD" id="cd00093">
    <property type="entry name" value="HTH_XRE"/>
    <property type="match status" value="1"/>
</dbReference>
<name>A0A2I1IP20_9ACTO</name>
<organism evidence="2 3">
    <name type="scientific">Winkia neuii</name>
    <dbReference type="NCBI Taxonomy" id="33007"/>
    <lineage>
        <taxon>Bacteria</taxon>
        <taxon>Bacillati</taxon>
        <taxon>Actinomycetota</taxon>
        <taxon>Actinomycetes</taxon>
        <taxon>Actinomycetales</taxon>
        <taxon>Actinomycetaceae</taxon>
        <taxon>Winkia</taxon>
    </lineage>
</organism>
<dbReference type="STRING" id="33007.HMPREF3198_01371"/>
<proteinExistence type="predicted"/>
<dbReference type="InterPro" id="IPR036388">
    <property type="entry name" value="WH-like_DNA-bd_sf"/>
</dbReference>
<dbReference type="Gene3D" id="1.10.10.10">
    <property type="entry name" value="Winged helix-like DNA-binding domain superfamily/Winged helix DNA-binding domain"/>
    <property type="match status" value="1"/>
</dbReference>
<dbReference type="EMBL" id="PKKO01000002">
    <property type="protein sequence ID" value="PKY72859.1"/>
    <property type="molecule type" value="Genomic_DNA"/>
</dbReference>
<accession>A0A2I1IP20</accession>